<evidence type="ECO:0000256" key="18">
    <source>
        <dbReference type="SAM" id="Phobius"/>
    </source>
</evidence>
<evidence type="ECO:0000256" key="7">
    <source>
        <dbReference type="ARBA" id="ARBA00022792"/>
    </source>
</evidence>
<evidence type="ECO:0000256" key="13">
    <source>
        <dbReference type="ARBA" id="ARBA00023128"/>
    </source>
</evidence>
<dbReference type="GO" id="GO:0015421">
    <property type="term" value="F:ABC-type oligopeptide transporter activity"/>
    <property type="evidence" value="ECO:0007669"/>
    <property type="project" value="TreeGrafter"/>
</dbReference>
<evidence type="ECO:0000256" key="10">
    <source>
        <dbReference type="ARBA" id="ARBA00022958"/>
    </source>
</evidence>
<dbReference type="CDD" id="cd18574">
    <property type="entry name" value="ABC_6TM_ABCB8_like"/>
    <property type="match status" value="1"/>
</dbReference>
<dbReference type="PANTHER" id="PTHR43394">
    <property type="entry name" value="ATP-DEPENDENT PERMEASE MDL1, MITOCHONDRIAL"/>
    <property type="match status" value="1"/>
</dbReference>
<keyword evidence="7" id="KW-0999">Mitochondrion inner membrane</keyword>
<dbReference type="PANTHER" id="PTHR43394:SF17">
    <property type="entry name" value="MITOCHONDRIAL POTASSIUM CHANNEL ATP-BINDING SUBUNIT"/>
    <property type="match status" value="1"/>
</dbReference>
<evidence type="ECO:0000313" key="21">
    <source>
        <dbReference type="WBParaSite" id="ACOC_0000315201-mRNA-1"/>
    </source>
</evidence>
<evidence type="ECO:0000256" key="8">
    <source>
        <dbReference type="ARBA" id="ARBA00022840"/>
    </source>
</evidence>
<dbReference type="InterPro" id="IPR017871">
    <property type="entry name" value="ABC_transporter-like_CS"/>
</dbReference>
<dbReference type="InterPro" id="IPR011527">
    <property type="entry name" value="ABC1_TM_dom"/>
</dbReference>
<proteinExistence type="inferred from homology"/>
<dbReference type="Pfam" id="PF00005">
    <property type="entry name" value="ABC_tran"/>
    <property type="match status" value="1"/>
</dbReference>
<evidence type="ECO:0000256" key="3">
    <source>
        <dbReference type="ARBA" id="ARBA00022448"/>
    </source>
</evidence>
<keyword evidence="11 18" id="KW-1133">Transmembrane helix</keyword>
<reference evidence="21" key="1">
    <citation type="submission" date="2017-02" db="UniProtKB">
        <authorList>
            <consortium name="WormBaseParasite"/>
        </authorList>
    </citation>
    <scope>IDENTIFICATION</scope>
</reference>
<comment type="subcellular location">
    <subcellularLocation>
        <location evidence="1">Mitochondrion inner membrane</location>
        <topology evidence="1">Multi-pass membrane protein</topology>
    </subcellularLocation>
</comment>
<evidence type="ECO:0000259" key="20">
    <source>
        <dbReference type="PROSITE" id="PS50929"/>
    </source>
</evidence>
<dbReference type="InterPro" id="IPR027417">
    <property type="entry name" value="P-loop_NTPase"/>
</dbReference>
<keyword evidence="4" id="KW-0633">Potassium transport</keyword>
<dbReference type="Gene3D" id="1.20.1560.10">
    <property type="entry name" value="ABC transporter type 1, transmembrane domain"/>
    <property type="match status" value="1"/>
</dbReference>
<accession>A0A0R3PFZ7</accession>
<feature type="domain" description="ABC transporter" evidence="19">
    <location>
        <begin position="417"/>
        <end position="654"/>
    </location>
</feature>
<dbReference type="InterPro" id="IPR003593">
    <property type="entry name" value="AAA+_ATPase"/>
</dbReference>
<dbReference type="PROSITE" id="PS00211">
    <property type="entry name" value="ABC_TRANSPORTER_1"/>
    <property type="match status" value="1"/>
</dbReference>
<keyword evidence="12" id="KW-0406">Ion transport</keyword>
<evidence type="ECO:0000256" key="9">
    <source>
        <dbReference type="ARBA" id="ARBA00022946"/>
    </source>
</evidence>
<name>A0A0R3PFZ7_ANGCS</name>
<comment type="similarity">
    <text evidence="2">Belongs to the ABC transporter superfamily. ABCB family. Multidrug resistance exporter (TC 3.A.1.201) subfamily.</text>
</comment>
<feature type="domain" description="ABC transmembrane type-1" evidence="20">
    <location>
        <begin position="91"/>
        <end position="382"/>
    </location>
</feature>
<dbReference type="AlphaFoldDB" id="A0A0R3PFZ7"/>
<feature type="transmembrane region" description="Helical" evidence="18">
    <location>
        <begin position="315"/>
        <end position="340"/>
    </location>
</feature>
<feature type="transmembrane region" description="Helical" evidence="18">
    <location>
        <begin position="87"/>
        <end position="107"/>
    </location>
</feature>
<evidence type="ECO:0000256" key="12">
    <source>
        <dbReference type="ARBA" id="ARBA00023065"/>
    </source>
</evidence>
<evidence type="ECO:0000256" key="15">
    <source>
        <dbReference type="ARBA" id="ARBA00040439"/>
    </source>
</evidence>
<dbReference type="CDD" id="cd03249">
    <property type="entry name" value="ABC_MTABC3_MDL1_MDL2"/>
    <property type="match status" value="1"/>
</dbReference>
<dbReference type="SUPFAM" id="SSF90123">
    <property type="entry name" value="ABC transporter transmembrane region"/>
    <property type="match status" value="1"/>
</dbReference>
<evidence type="ECO:0000256" key="11">
    <source>
        <dbReference type="ARBA" id="ARBA00022989"/>
    </source>
</evidence>
<dbReference type="InterPro" id="IPR036640">
    <property type="entry name" value="ABC1_TM_sf"/>
</dbReference>
<keyword evidence="9" id="KW-0809">Transit peptide</keyword>
<keyword evidence="5 18" id="KW-0812">Transmembrane</keyword>
<dbReference type="GO" id="GO:0005743">
    <property type="term" value="C:mitochondrial inner membrane"/>
    <property type="evidence" value="ECO:0007669"/>
    <property type="project" value="UniProtKB-SubCell"/>
</dbReference>
<dbReference type="InterPro" id="IPR039421">
    <property type="entry name" value="Type_1_exporter"/>
</dbReference>
<keyword evidence="8" id="KW-0067">ATP-binding</keyword>
<dbReference type="GO" id="GO:0016887">
    <property type="term" value="F:ATP hydrolysis activity"/>
    <property type="evidence" value="ECO:0007669"/>
    <property type="project" value="InterPro"/>
</dbReference>
<dbReference type="Pfam" id="PF00664">
    <property type="entry name" value="ABC_membrane"/>
    <property type="match status" value="1"/>
</dbReference>
<evidence type="ECO:0000256" key="17">
    <source>
        <dbReference type="ARBA" id="ARBA00042968"/>
    </source>
</evidence>
<protein>
    <recommendedName>
        <fullName evidence="15">Mitochondrial potassium channel ATP-binding subunit</fullName>
    </recommendedName>
    <alternativeName>
        <fullName evidence="17">ATP-binding cassette sub-family B member 8, mitochondrial</fullName>
    </alternativeName>
    <alternativeName>
        <fullName evidence="16">Mitochondrial sulfonylurea-receptor</fullName>
    </alternativeName>
</protein>
<keyword evidence="10" id="KW-0630">Potassium</keyword>
<feature type="transmembrane region" description="Helical" evidence="18">
    <location>
        <begin position="239"/>
        <end position="261"/>
    </location>
</feature>
<dbReference type="PROSITE" id="PS50929">
    <property type="entry name" value="ABC_TM1F"/>
    <property type="match status" value="1"/>
</dbReference>
<keyword evidence="3" id="KW-0813">Transport</keyword>
<evidence type="ECO:0000256" key="16">
    <source>
        <dbReference type="ARBA" id="ARBA00041416"/>
    </source>
</evidence>
<dbReference type="GO" id="GO:0006813">
    <property type="term" value="P:potassium ion transport"/>
    <property type="evidence" value="ECO:0007669"/>
    <property type="project" value="UniProtKB-KW"/>
</dbReference>
<dbReference type="OMA" id="MTWLGER"/>
<feature type="transmembrane region" description="Helical" evidence="18">
    <location>
        <begin position="140"/>
        <end position="165"/>
    </location>
</feature>
<dbReference type="FunFam" id="3.40.50.300:FF:000403">
    <property type="entry name" value="ATP-binding cassette sub-family B member 8, mitochondrial"/>
    <property type="match status" value="1"/>
</dbReference>
<dbReference type="SUPFAM" id="SSF52540">
    <property type="entry name" value="P-loop containing nucleoside triphosphate hydrolases"/>
    <property type="match status" value="1"/>
</dbReference>
<dbReference type="PROSITE" id="PS50893">
    <property type="entry name" value="ABC_TRANSPORTER_2"/>
    <property type="match status" value="1"/>
</dbReference>
<evidence type="ECO:0000256" key="1">
    <source>
        <dbReference type="ARBA" id="ARBA00004448"/>
    </source>
</evidence>
<organism evidence="21">
    <name type="scientific">Angiostrongylus costaricensis</name>
    <name type="common">Nematode worm</name>
    <dbReference type="NCBI Taxonomy" id="334426"/>
    <lineage>
        <taxon>Eukaryota</taxon>
        <taxon>Metazoa</taxon>
        <taxon>Ecdysozoa</taxon>
        <taxon>Nematoda</taxon>
        <taxon>Chromadorea</taxon>
        <taxon>Rhabditida</taxon>
        <taxon>Rhabditina</taxon>
        <taxon>Rhabditomorpha</taxon>
        <taxon>Strongyloidea</taxon>
        <taxon>Metastrongylidae</taxon>
        <taxon>Angiostrongylus</taxon>
    </lineage>
</organism>
<keyword evidence="6" id="KW-0547">Nucleotide-binding</keyword>
<keyword evidence="13" id="KW-0496">Mitochondrion</keyword>
<dbReference type="InterPro" id="IPR003439">
    <property type="entry name" value="ABC_transporter-like_ATP-bd"/>
</dbReference>
<evidence type="ECO:0000259" key="19">
    <source>
        <dbReference type="PROSITE" id="PS50893"/>
    </source>
</evidence>
<dbReference type="SMART" id="SM00382">
    <property type="entry name" value="AAA"/>
    <property type="match status" value="1"/>
</dbReference>
<evidence type="ECO:0000256" key="6">
    <source>
        <dbReference type="ARBA" id="ARBA00022741"/>
    </source>
</evidence>
<dbReference type="Gene3D" id="3.40.50.300">
    <property type="entry name" value="P-loop containing nucleotide triphosphate hydrolases"/>
    <property type="match status" value="1"/>
</dbReference>
<evidence type="ECO:0000256" key="5">
    <source>
        <dbReference type="ARBA" id="ARBA00022692"/>
    </source>
</evidence>
<keyword evidence="14 18" id="KW-0472">Membrane</keyword>
<evidence type="ECO:0000256" key="4">
    <source>
        <dbReference type="ARBA" id="ARBA00022538"/>
    </source>
</evidence>
<dbReference type="GO" id="GO:0090374">
    <property type="term" value="P:oligopeptide export from mitochondrion"/>
    <property type="evidence" value="ECO:0007669"/>
    <property type="project" value="TreeGrafter"/>
</dbReference>
<dbReference type="FunFam" id="1.20.1560.10:FF:000016">
    <property type="entry name" value="ATP-binding cassette sub-family B member 8, mitochondrial"/>
    <property type="match status" value="1"/>
</dbReference>
<evidence type="ECO:0000256" key="14">
    <source>
        <dbReference type="ARBA" id="ARBA00023136"/>
    </source>
</evidence>
<dbReference type="GO" id="GO:0005524">
    <property type="term" value="F:ATP binding"/>
    <property type="evidence" value="ECO:0007669"/>
    <property type="project" value="UniProtKB-KW"/>
</dbReference>
<dbReference type="WBParaSite" id="ACOC_0000315201-mRNA-1">
    <property type="protein sequence ID" value="ACOC_0000315201-mRNA-1"/>
    <property type="gene ID" value="ACOC_0000315201"/>
</dbReference>
<sequence>LRLVLSCHFLRVFNFYLRPKSIRASITFWKSQPAPLSSVVKKYFRLVQCKDETCLSKRADHLRAEYSVDTKSSLALSDVWSLIKPHFGWFLAAIISAALVAVVNIQLPLFLGELVDKMVQIIKDQSKGVASNLNIVKPEAVKLLLCYTTQALLTFCYITFLTILGERMASDLRVKLFSQLVLMDMSFYDSQKTADLSNRLNVDVEEFKSCFKLVIAQGLKTVAQVTGCFLIIIRISPKLTLYTVAVIPLVIGIGTLFGALLRNLSRRAQAQFSAASCVADEAFGNIRTVRACAMEQQESRLFEREVRKACSMQEILGMGIGLFQAASNFFLNGIVLSVLYGGSIFINSGEITPGQLMSFLVTAQTIQRSMSQFSILFGTVIKGWTAGARAFQFANLQPTIRNDDGVCIPYNTLFGEVRFEDVEFAYPTRPEHQVFERLNLTIPAGQVVALCGPSGEGKSTITSLLERFYEPFSGRVLLDDRDLRTLNLEWLRGQVIGLISQEPVLFATTIEENIRYGRPGATHSEVMQAAELANAHEFITAFPDGYNTVVGERGVQLSGGQKQRIAIARALLKDPPILVLDEATSALDSESENLVREALDRAMRGRTVIIIAHRLSTIRNADLICVVKNKKICEQGSHDDLIKRKGVYYNLIKSQSNATL</sequence>
<evidence type="ECO:0000256" key="2">
    <source>
        <dbReference type="ARBA" id="ARBA00007577"/>
    </source>
</evidence>